<dbReference type="CDD" id="cd01040">
    <property type="entry name" value="Mb-like"/>
    <property type="match status" value="1"/>
</dbReference>
<reference evidence="7" key="1">
    <citation type="submission" date="2019-05" db="EMBL/GenBank/DDBJ databases">
        <title>Annotation for the trematode Paragonimus heterotremus.</title>
        <authorList>
            <person name="Choi Y.-J."/>
        </authorList>
    </citation>
    <scope>NUCLEOTIDE SEQUENCE</scope>
    <source>
        <strain evidence="7">LC</strain>
    </source>
</reference>
<keyword evidence="5" id="KW-0561">Oxygen transport</keyword>
<comment type="caution">
    <text evidence="7">The sequence shown here is derived from an EMBL/GenBank/DDBJ whole genome shotgun (WGS) entry which is preliminary data.</text>
</comment>
<organism evidence="7 8">
    <name type="scientific">Paragonimus heterotremus</name>
    <dbReference type="NCBI Taxonomy" id="100268"/>
    <lineage>
        <taxon>Eukaryota</taxon>
        <taxon>Metazoa</taxon>
        <taxon>Spiralia</taxon>
        <taxon>Lophotrochozoa</taxon>
        <taxon>Platyhelminthes</taxon>
        <taxon>Trematoda</taxon>
        <taxon>Digenea</taxon>
        <taxon>Plagiorchiida</taxon>
        <taxon>Troglotremata</taxon>
        <taxon>Troglotrematidae</taxon>
        <taxon>Paragonimus</taxon>
    </lineage>
</organism>
<accession>A0A8J4T6J4</accession>
<name>A0A8J4T6J4_9TREM</name>
<evidence type="ECO:0000256" key="1">
    <source>
        <dbReference type="ARBA" id="ARBA00022448"/>
    </source>
</evidence>
<evidence type="ECO:0000256" key="5">
    <source>
        <dbReference type="RuleBase" id="RU000356"/>
    </source>
</evidence>
<dbReference type="SUPFAM" id="SSF46458">
    <property type="entry name" value="Globin-like"/>
    <property type="match status" value="1"/>
</dbReference>
<dbReference type="InterPro" id="IPR009050">
    <property type="entry name" value="Globin-like_sf"/>
</dbReference>
<keyword evidence="1 5" id="KW-0813">Transport</keyword>
<dbReference type="AlphaFoldDB" id="A0A8J4T6J4"/>
<proteinExistence type="inferred from homology"/>
<dbReference type="OrthoDB" id="436496at2759"/>
<evidence type="ECO:0000313" key="7">
    <source>
        <dbReference type="EMBL" id="KAF5405740.1"/>
    </source>
</evidence>
<keyword evidence="4" id="KW-0408">Iron</keyword>
<protein>
    <recommendedName>
        <fullName evidence="6">Globin domain-containing protein</fullName>
    </recommendedName>
</protein>
<dbReference type="GO" id="GO:0019825">
    <property type="term" value="F:oxygen binding"/>
    <property type="evidence" value="ECO:0007669"/>
    <property type="project" value="InterPro"/>
</dbReference>
<dbReference type="InterPro" id="IPR044399">
    <property type="entry name" value="Mb-like_M"/>
</dbReference>
<evidence type="ECO:0000256" key="3">
    <source>
        <dbReference type="ARBA" id="ARBA00022723"/>
    </source>
</evidence>
<comment type="similarity">
    <text evidence="5">Belongs to the globin family.</text>
</comment>
<evidence type="ECO:0000256" key="4">
    <source>
        <dbReference type="ARBA" id="ARBA00023004"/>
    </source>
</evidence>
<dbReference type="InterPro" id="IPR012292">
    <property type="entry name" value="Globin/Proto"/>
</dbReference>
<keyword evidence="3" id="KW-0479">Metal-binding</keyword>
<dbReference type="GO" id="GO:0005344">
    <property type="term" value="F:oxygen carrier activity"/>
    <property type="evidence" value="ECO:0007669"/>
    <property type="project" value="UniProtKB-KW"/>
</dbReference>
<sequence length="175" mass="19990">MAPLTQAEVDSIVAELAPQISTEDDKAKVGAAAYTALFAVRPEFIQMFRRLQGMTMEQIAKSDGLRHHGIALVDGLVKLVVAGADDEKLAKECALNGRIHRRIPKADFQFSTDVFVEFFNIALKKEENKKAMEKFLNTSFLELLRKLDNNLKNMILFFVVYHLRFVFLFCTRWCM</sequence>
<dbReference type="GO" id="GO:0046872">
    <property type="term" value="F:metal ion binding"/>
    <property type="evidence" value="ECO:0007669"/>
    <property type="project" value="UniProtKB-KW"/>
</dbReference>
<evidence type="ECO:0000256" key="2">
    <source>
        <dbReference type="ARBA" id="ARBA00022617"/>
    </source>
</evidence>
<dbReference type="EMBL" id="LUCH01000225">
    <property type="protein sequence ID" value="KAF5405740.1"/>
    <property type="molecule type" value="Genomic_DNA"/>
</dbReference>
<dbReference type="Proteomes" id="UP000748531">
    <property type="component" value="Unassembled WGS sequence"/>
</dbReference>
<keyword evidence="8" id="KW-1185">Reference proteome</keyword>
<evidence type="ECO:0000313" key="8">
    <source>
        <dbReference type="Proteomes" id="UP000748531"/>
    </source>
</evidence>
<dbReference type="Pfam" id="PF00042">
    <property type="entry name" value="Globin"/>
    <property type="match status" value="1"/>
</dbReference>
<dbReference type="InterPro" id="IPR000971">
    <property type="entry name" value="Globin"/>
</dbReference>
<dbReference type="Gene3D" id="1.10.490.10">
    <property type="entry name" value="Globins"/>
    <property type="match status" value="1"/>
</dbReference>
<dbReference type="PROSITE" id="PS01033">
    <property type="entry name" value="GLOBIN"/>
    <property type="match status" value="1"/>
</dbReference>
<gene>
    <name evidence="7" type="ORF">PHET_00702</name>
</gene>
<keyword evidence="2 5" id="KW-0349">Heme</keyword>
<dbReference type="GO" id="GO:0020037">
    <property type="term" value="F:heme binding"/>
    <property type="evidence" value="ECO:0007669"/>
    <property type="project" value="InterPro"/>
</dbReference>
<feature type="domain" description="Globin" evidence="6">
    <location>
        <begin position="3"/>
        <end position="148"/>
    </location>
</feature>
<evidence type="ECO:0000259" key="6">
    <source>
        <dbReference type="PROSITE" id="PS01033"/>
    </source>
</evidence>